<proteinExistence type="predicted"/>
<organism evidence="1 2">
    <name type="scientific">Steinernema hermaphroditum</name>
    <dbReference type="NCBI Taxonomy" id="289476"/>
    <lineage>
        <taxon>Eukaryota</taxon>
        <taxon>Metazoa</taxon>
        <taxon>Ecdysozoa</taxon>
        <taxon>Nematoda</taxon>
        <taxon>Chromadorea</taxon>
        <taxon>Rhabditida</taxon>
        <taxon>Tylenchina</taxon>
        <taxon>Panagrolaimomorpha</taxon>
        <taxon>Strongyloidoidea</taxon>
        <taxon>Steinernematidae</taxon>
        <taxon>Steinernema</taxon>
    </lineage>
</organism>
<accession>A0AA39LGB0</accession>
<keyword evidence="2" id="KW-1185">Reference proteome</keyword>
<reference evidence="1" key="1">
    <citation type="submission" date="2023-06" db="EMBL/GenBank/DDBJ databases">
        <title>Genomic analysis of the entomopathogenic nematode Steinernema hermaphroditum.</title>
        <authorList>
            <person name="Schwarz E.M."/>
            <person name="Heppert J.K."/>
            <person name="Baniya A."/>
            <person name="Schwartz H.T."/>
            <person name="Tan C.-H."/>
            <person name="Antoshechkin I."/>
            <person name="Sternberg P.W."/>
            <person name="Goodrich-Blair H."/>
            <person name="Dillman A.R."/>
        </authorList>
    </citation>
    <scope>NUCLEOTIDE SEQUENCE</scope>
    <source>
        <strain evidence="1">PS9179</strain>
        <tissue evidence="1">Whole animal</tissue>
    </source>
</reference>
<sequence length="144" mass="16467">MTDGWFELSTEGSLVIWEGVCAIRHHNHVTLLKRTKYGVVQIVTVAPPDVNITSDGYWTCAELTGKMSSGESYHFHAIDPQNAITLLRVACPDRLQSLTIRLDPDPLRLKDITATSERIDSWMRIRYLLKPLEFHLLFDNNMPM</sequence>
<name>A0AA39LGB0_9BILA</name>
<evidence type="ECO:0000313" key="1">
    <source>
        <dbReference type="EMBL" id="KAK0396034.1"/>
    </source>
</evidence>
<dbReference type="AlphaFoldDB" id="A0AA39LGB0"/>
<dbReference type="Proteomes" id="UP001175271">
    <property type="component" value="Unassembled WGS sequence"/>
</dbReference>
<gene>
    <name evidence="1" type="ORF">QR680_001536</name>
</gene>
<comment type="caution">
    <text evidence="1">The sequence shown here is derived from an EMBL/GenBank/DDBJ whole genome shotgun (WGS) entry which is preliminary data.</text>
</comment>
<protein>
    <submittedName>
        <fullName evidence="1">Uncharacterized protein</fullName>
    </submittedName>
</protein>
<dbReference type="EMBL" id="JAUCMV010000005">
    <property type="protein sequence ID" value="KAK0396034.1"/>
    <property type="molecule type" value="Genomic_DNA"/>
</dbReference>
<evidence type="ECO:0000313" key="2">
    <source>
        <dbReference type="Proteomes" id="UP001175271"/>
    </source>
</evidence>